<comment type="cofactor">
    <cofactor evidence="9 11">
        <name>Zn(2+)</name>
        <dbReference type="ChEBI" id="CHEBI:29105"/>
    </cofactor>
    <text evidence="9 11">Binds 1 zinc ion per subunit.</text>
</comment>
<dbReference type="GO" id="GO:0070006">
    <property type="term" value="F:metalloaminopeptidase activity"/>
    <property type="evidence" value="ECO:0007669"/>
    <property type="project" value="TreeGrafter"/>
</dbReference>
<dbReference type="InterPro" id="IPR042097">
    <property type="entry name" value="Aminopeptidase_N-like_N_sf"/>
</dbReference>
<dbReference type="Pfam" id="PF11838">
    <property type="entry name" value="ERAP1_C"/>
    <property type="match status" value="1"/>
</dbReference>
<feature type="domain" description="Peptidase M1 membrane alanine aminopeptidase" evidence="13">
    <location>
        <begin position="324"/>
        <end position="552"/>
    </location>
</feature>
<keyword evidence="11" id="KW-1133">Transmembrane helix</keyword>
<dbReference type="InterPro" id="IPR027268">
    <property type="entry name" value="Peptidase_M4/M1_CTD_sf"/>
</dbReference>
<accession>A0A9P1IRW9</accession>
<gene>
    <name evidence="16" type="ORF">CAMP_LOCUS13585</name>
</gene>
<reference evidence="16" key="1">
    <citation type="submission" date="2022-11" db="EMBL/GenBank/DDBJ databases">
        <authorList>
            <person name="Kikuchi T."/>
        </authorList>
    </citation>
    <scope>NUCLEOTIDE SEQUENCE</scope>
    <source>
        <strain evidence="16">PS1010</strain>
    </source>
</reference>
<dbReference type="SUPFAM" id="SSF63737">
    <property type="entry name" value="Leukotriene A4 hydrolase N-terminal domain"/>
    <property type="match status" value="1"/>
</dbReference>
<dbReference type="InterPro" id="IPR014782">
    <property type="entry name" value="Peptidase_M1_dom"/>
</dbReference>
<feature type="transmembrane region" description="Helical" evidence="11">
    <location>
        <begin position="28"/>
        <end position="49"/>
    </location>
</feature>
<dbReference type="FunFam" id="2.60.40.1910:FF:000006">
    <property type="entry name" value="Aminopeptidase"/>
    <property type="match status" value="1"/>
</dbReference>
<evidence type="ECO:0000256" key="11">
    <source>
        <dbReference type="RuleBase" id="RU364040"/>
    </source>
</evidence>
<dbReference type="InterPro" id="IPR034016">
    <property type="entry name" value="M1_APN-typ"/>
</dbReference>
<dbReference type="PRINTS" id="PR00756">
    <property type="entry name" value="ALADIPTASE"/>
</dbReference>
<evidence type="ECO:0000259" key="14">
    <source>
        <dbReference type="Pfam" id="PF11838"/>
    </source>
</evidence>
<dbReference type="FunFam" id="2.60.40.1730:FF:000013">
    <property type="entry name" value="Aminopeptidase"/>
    <property type="match status" value="1"/>
</dbReference>
<dbReference type="Pfam" id="PF17900">
    <property type="entry name" value="Peptidase_M1_N"/>
    <property type="match status" value="1"/>
</dbReference>
<keyword evidence="5 11" id="KW-0378">Hydrolase</keyword>
<evidence type="ECO:0000259" key="13">
    <source>
        <dbReference type="Pfam" id="PF01433"/>
    </source>
</evidence>
<feature type="domain" description="ERAP1-like C-terminal" evidence="14">
    <location>
        <begin position="633"/>
        <end position="961"/>
    </location>
</feature>
<evidence type="ECO:0000256" key="9">
    <source>
        <dbReference type="PIRSR" id="PIRSR634016-3"/>
    </source>
</evidence>
<dbReference type="Proteomes" id="UP001152747">
    <property type="component" value="Unassembled WGS sequence"/>
</dbReference>
<evidence type="ECO:0000259" key="15">
    <source>
        <dbReference type="Pfam" id="PF17900"/>
    </source>
</evidence>
<dbReference type="CDD" id="cd09601">
    <property type="entry name" value="M1_APN-Q_like"/>
    <property type="match status" value="1"/>
</dbReference>
<name>A0A9P1IRW9_9PELO</name>
<keyword evidence="7 11" id="KW-0482">Metalloprotease</keyword>
<feature type="region of interest" description="Disordered" evidence="12">
    <location>
        <begin position="1"/>
        <end position="20"/>
    </location>
</feature>
<evidence type="ECO:0000256" key="6">
    <source>
        <dbReference type="ARBA" id="ARBA00022833"/>
    </source>
</evidence>
<comment type="similarity">
    <text evidence="1 11">Belongs to the peptidase M1 family.</text>
</comment>
<dbReference type="EC" id="3.4.11.-" evidence="11"/>
<sequence length="985" mass="112360">MLHANYGSTLQMGQPPEKKSGNISGRSIIVSILAFILAVVITAILTWYITKTTLTGVENSTNVEETKNEKNSAESASAADLKLPETVIPLDYQLTVKTYLPGYGWKSQNNPAKNLTLEGQLIVKLNVTQKLRKITMSSLDLEYNSKKSSLSIGEDPEKTIDIESIDVNKNFEKVFINLKEAIEAGTIVKLKLVYTGPLRNDMTGFYQTVYSTDDGQQKMSAVTQMEPVYARRMVPCFDEPAFKAPWTVTVIHPKGTTALSNGKEKENSTVSEEFVSTSFIPTPKMSSYLLAIFVSDFEYNESQTKTGVRFRVWSRPEAKKSTEYALKAGVKCLEYYDKYYDLPFPLEKQDMVAIPDFSAGAMENWGLITYRENDLLYDPKINTGLNKERVASVIAHELAHQWFGNLVTMKWWNDLWLNEGFATIVQYLGTDEISDGNFKMDQEFLNDDLSSALDADSIASTHPMTFKIDKGFEVLDSFDTITYSKGGSVLWMLRKTLGEENFNNGINAYLKKYSYSNAEAVDLFKSLTENLPNGITNSEGGQLNVTEFAEPWTSQLGYPMISVDKVNSTHIKLSQERFKKLKDAKEQEKYSHPKWGFKWDVPIWYQDLNGGKIEMKWLKSSEDLYIESDKTLVFNANSDGFYRVNYTEQMWNEISDVLLKKHDVFSVRTRVRLVSDAFANSYSGGMTYEIPIKLIEYLKNEQEYEVWQTAIQELRAIVTMYGTDPEKEPIEKFMTKLISKSPAYKDINYVVKHYTDEKLFFEVNAAQLLISSECTLNDAGCIGNMTKLFHDDVIAKCDSKKMLSHCSTVPAPFRGLSYCQGVRNGNDEIFEKVIGWYNIERNQAEKRKILNALACSKDVVQLKKLLLDSMKKEGSMFRLQDVSSLFAFVSKSSVAQDSMFDFLLTRWDEMQVRLAEDRSGFNGVLKYLTNNIRNEQGLEQLKNFEKKTKNWDFRKIEESIAVVINWRNKNAKKVSELFENAIKNI</sequence>
<dbReference type="Gene3D" id="1.10.390.10">
    <property type="entry name" value="Neutral Protease Domain 2"/>
    <property type="match status" value="1"/>
</dbReference>
<evidence type="ECO:0000256" key="7">
    <source>
        <dbReference type="ARBA" id="ARBA00023049"/>
    </source>
</evidence>
<evidence type="ECO:0000256" key="2">
    <source>
        <dbReference type="ARBA" id="ARBA00022438"/>
    </source>
</evidence>
<organism evidence="16 17">
    <name type="scientific">Caenorhabditis angaria</name>
    <dbReference type="NCBI Taxonomy" id="860376"/>
    <lineage>
        <taxon>Eukaryota</taxon>
        <taxon>Metazoa</taxon>
        <taxon>Ecdysozoa</taxon>
        <taxon>Nematoda</taxon>
        <taxon>Chromadorea</taxon>
        <taxon>Rhabditida</taxon>
        <taxon>Rhabditina</taxon>
        <taxon>Rhabditomorpha</taxon>
        <taxon>Rhabditoidea</taxon>
        <taxon>Rhabditidae</taxon>
        <taxon>Peloderinae</taxon>
        <taxon>Caenorhabditis</taxon>
    </lineage>
</organism>
<keyword evidence="2 11" id="KW-0031">Aminopeptidase</keyword>
<evidence type="ECO:0000256" key="8">
    <source>
        <dbReference type="PIRSR" id="PIRSR634016-1"/>
    </source>
</evidence>
<evidence type="ECO:0000313" key="17">
    <source>
        <dbReference type="Proteomes" id="UP001152747"/>
    </source>
</evidence>
<feature type="active site" description="Proton acceptor" evidence="8">
    <location>
        <position position="397"/>
    </location>
</feature>
<dbReference type="OrthoDB" id="10031169at2759"/>
<feature type="domain" description="Aminopeptidase N-like N-terminal" evidence="15">
    <location>
        <begin position="89"/>
        <end position="289"/>
    </location>
</feature>
<dbReference type="EMBL" id="CANHGI010000005">
    <property type="protein sequence ID" value="CAI5450948.1"/>
    <property type="molecule type" value="Genomic_DNA"/>
</dbReference>
<dbReference type="GO" id="GO:0005737">
    <property type="term" value="C:cytoplasm"/>
    <property type="evidence" value="ECO:0007669"/>
    <property type="project" value="TreeGrafter"/>
</dbReference>
<dbReference type="GO" id="GO:0005615">
    <property type="term" value="C:extracellular space"/>
    <property type="evidence" value="ECO:0007669"/>
    <property type="project" value="TreeGrafter"/>
</dbReference>
<dbReference type="PANTHER" id="PTHR11533:SF301">
    <property type="entry name" value="AMINOPEPTIDASE"/>
    <property type="match status" value="1"/>
</dbReference>
<evidence type="ECO:0000313" key="16">
    <source>
        <dbReference type="EMBL" id="CAI5450948.1"/>
    </source>
</evidence>
<feature type="binding site" evidence="9">
    <location>
        <position position="396"/>
    </location>
    <ligand>
        <name>Zn(2+)</name>
        <dbReference type="ChEBI" id="CHEBI:29105"/>
        <note>catalytic</note>
    </ligand>
</feature>
<dbReference type="InterPro" id="IPR001930">
    <property type="entry name" value="Peptidase_M1"/>
</dbReference>
<keyword evidence="11" id="KW-0472">Membrane</keyword>
<keyword evidence="11" id="KW-0812">Transmembrane</keyword>
<dbReference type="Pfam" id="PF01433">
    <property type="entry name" value="Peptidase_M1"/>
    <property type="match status" value="1"/>
</dbReference>
<dbReference type="GO" id="GO:0043171">
    <property type="term" value="P:peptide catabolic process"/>
    <property type="evidence" value="ECO:0007669"/>
    <property type="project" value="TreeGrafter"/>
</dbReference>
<comment type="caution">
    <text evidence="16">The sequence shown here is derived from an EMBL/GenBank/DDBJ whole genome shotgun (WGS) entry which is preliminary data.</text>
</comment>
<dbReference type="GO" id="GO:0042277">
    <property type="term" value="F:peptide binding"/>
    <property type="evidence" value="ECO:0007669"/>
    <property type="project" value="TreeGrafter"/>
</dbReference>
<dbReference type="PANTHER" id="PTHR11533">
    <property type="entry name" value="PROTEASE M1 ZINC METALLOPROTEASE"/>
    <property type="match status" value="1"/>
</dbReference>
<dbReference type="InterPro" id="IPR045357">
    <property type="entry name" value="Aminopeptidase_N-like_N"/>
</dbReference>
<dbReference type="AlphaFoldDB" id="A0A9P1IRW9"/>
<dbReference type="GO" id="GO:0008270">
    <property type="term" value="F:zinc ion binding"/>
    <property type="evidence" value="ECO:0007669"/>
    <property type="project" value="UniProtKB-UniRule"/>
</dbReference>
<evidence type="ECO:0000256" key="1">
    <source>
        <dbReference type="ARBA" id="ARBA00010136"/>
    </source>
</evidence>
<dbReference type="GO" id="GO:0016020">
    <property type="term" value="C:membrane"/>
    <property type="evidence" value="ECO:0007669"/>
    <property type="project" value="TreeGrafter"/>
</dbReference>
<proteinExistence type="inferred from homology"/>
<feature type="compositionally biased region" description="Polar residues" evidence="12">
    <location>
        <begin position="1"/>
        <end position="12"/>
    </location>
</feature>
<keyword evidence="3 11" id="KW-0645">Protease</keyword>
<dbReference type="FunFam" id="1.10.390.10:FF:000006">
    <property type="entry name" value="Puromycin-sensitive aminopeptidase"/>
    <property type="match status" value="1"/>
</dbReference>
<keyword evidence="4 9" id="KW-0479">Metal-binding</keyword>
<dbReference type="InterPro" id="IPR050344">
    <property type="entry name" value="Peptidase_M1_aminopeptidases"/>
</dbReference>
<feature type="binding site" evidence="9">
    <location>
        <position position="419"/>
    </location>
    <ligand>
        <name>Zn(2+)</name>
        <dbReference type="ChEBI" id="CHEBI:29105"/>
        <note>catalytic</note>
    </ligand>
</feature>
<evidence type="ECO:0000256" key="4">
    <source>
        <dbReference type="ARBA" id="ARBA00022723"/>
    </source>
</evidence>
<evidence type="ECO:0000256" key="5">
    <source>
        <dbReference type="ARBA" id="ARBA00022801"/>
    </source>
</evidence>
<feature type="binding site" evidence="9">
    <location>
        <position position="400"/>
    </location>
    <ligand>
        <name>Zn(2+)</name>
        <dbReference type="ChEBI" id="CHEBI:29105"/>
        <note>catalytic</note>
    </ligand>
</feature>
<dbReference type="Gene3D" id="2.60.40.1730">
    <property type="entry name" value="tricorn interacting facor f3 domain"/>
    <property type="match status" value="1"/>
</dbReference>
<evidence type="ECO:0000256" key="3">
    <source>
        <dbReference type="ARBA" id="ARBA00022670"/>
    </source>
</evidence>
<evidence type="ECO:0000256" key="10">
    <source>
        <dbReference type="PIRSR" id="PIRSR634016-4"/>
    </source>
</evidence>
<dbReference type="GO" id="GO:0006508">
    <property type="term" value="P:proteolysis"/>
    <property type="evidence" value="ECO:0007669"/>
    <property type="project" value="UniProtKB-KW"/>
</dbReference>
<dbReference type="SUPFAM" id="SSF55486">
    <property type="entry name" value="Metalloproteases ('zincins'), catalytic domain"/>
    <property type="match status" value="1"/>
</dbReference>
<dbReference type="Gene3D" id="2.60.40.1910">
    <property type="match status" value="1"/>
</dbReference>
<feature type="site" description="Transition state stabilizer" evidence="10">
    <location>
        <position position="483"/>
    </location>
</feature>
<keyword evidence="6 9" id="KW-0862">Zinc</keyword>
<protein>
    <recommendedName>
        <fullName evidence="11">Aminopeptidase</fullName>
        <ecNumber evidence="11">3.4.11.-</ecNumber>
    </recommendedName>
</protein>
<keyword evidence="17" id="KW-1185">Reference proteome</keyword>
<evidence type="ECO:0000256" key="12">
    <source>
        <dbReference type="SAM" id="MobiDB-lite"/>
    </source>
</evidence>
<dbReference type="Gene3D" id="1.25.50.20">
    <property type="match status" value="1"/>
</dbReference>
<dbReference type="InterPro" id="IPR024571">
    <property type="entry name" value="ERAP1-like_C_dom"/>
</dbReference>